<reference evidence="5" key="1">
    <citation type="journal article" date="2021" name="Open Biol.">
        <title>Shared evolutionary footprints suggest mitochondrial oxidative damage underlies multiple complex I losses in fungi.</title>
        <authorList>
            <person name="Schikora-Tamarit M.A."/>
            <person name="Marcet-Houben M."/>
            <person name="Nosek J."/>
            <person name="Gabaldon T."/>
        </authorList>
    </citation>
    <scope>NUCLEOTIDE SEQUENCE</scope>
    <source>
        <strain evidence="5">CBS2887</strain>
    </source>
</reference>
<evidence type="ECO:0000256" key="1">
    <source>
        <dbReference type="ARBA" id="ARBA00022737"/>
    </source>
</evidence>
<feature type="domain" description="K Homology" evidence="4">
    <location>
        <begin position="173"/>
        <end position="244"/>
    </location>
</feature>
<feature type="compositionally biased region" description="Low complexity" evidence="3">
    <location>
        <begin position="316"/>
        <end position="333"/>
    </location>
</feature>
<evidence type="ECO:0000259" key="4">
    <source>
        <dbReference type="SMART" id="SM00322"/>
    </source>
</evidence>
<feature type="compositionally biased region" description="Basic and acidic residues" evidence="3">
    <location>
        <begin position="16"/>
        <end position="25"/>
    </location>
</feature>
<dbReference type="PANTHER" id="PTHR10288">
    <property type="entry name" value="KH DOMAIN CONTAINING RNA BINDING PROTEIN"/>
    <property type="match status" value="1"/>
</dbReference>
<accession>A0A9P8Q598</accession>
<feature type="compositionally biased region" description="Basic and acidic residues" evidence="3">
    <location>
        <begin position="578"/>
        <end position="603"/>
    </location>
</feature>
<reference evidence="5" key="2">
    <citation type="submission" date="2021-01" db="EMBL/GenBank/DDBJ databases">
        <authorList>
            <person name="Schikora-Tamarit M.A."/>
        </authorList>
    </citation>
    <scope>NUCLEOTIDE SEQUENCE</scope>
    <source>
        <strain evidence="5">CBS2887</strain>
    </source>
</reference>
<feature type="compositionally biased region" description="Basic and acidic residues" evidence="3">
    <location>
        <begin position="56"/>
        <end position="68"/>
    </location>
</feature>
<feature type="compositionally biased region" description="Polar residues" evidence="3">
    <location>
        <begin position="301"/>
        <end position="315"/>
    </location>
</feature>
<dbReference type="Proteomes" id="UP000774326">
    <property type="component" value="Unassembled WGS sequence"/>
</dbReference>
<feature type="compositionally biased region" description="Low complexity" evidence="3">
    <location>
        <begin position="516"/>
        <end position="529"/>
    </location>
</feature>
<feature type="region of interest" description="Disordered" evidence="3">
    <location>
        <begin position="299"/>
        <end position="370"/>
    </location>
</feature>
<dbReference type="Pfam" id="PF00013">
    <property type="entry name" value="KH_1"/>
    <property type="match status" value="3"/>
</dbReference>
<dbReference type="CDD" id="cd00105">
    <property type="entry name" value="KH-I"/>
    <property type="match status" value="1"/>
</dbReference>
<keyword evidence="1" id="KW-0677">Repeat</keyword>
<feature type="compositionally biased region" description="Low complexity" evidence="3">
    <location>
        <begin position="27"/>
        <end position="37"/>
    </location>
</feature>
<evidence type="ECO:0000256" key="3">
    <source>
        <dbReference type="SAM" id="MobiDB-lite"/>
    </source>
</evidence>
<protein>
    <recommendedName>
        <fullName evidence="4">K Homology domain-containing protein</fullName>
    </recommendedName>
</protein>
<feature type="domain" description="K Homology" evidence="4">
    <location>
        <begin position="89"/>
        <end position="159"/>
    </location>
</feature>
<feature type="compositionally biased region" description="Low complexity" evidence="3">
    <location>
        <begin position="564"/>
        <end position="577"/>
    </location>
</feature>
<feature type="compositionally biased region" description="Polar residues" evidence="3">
    <location>
        <begin position="337"/>
        <end position="355"/>
    </location>
</feature>
<feature type="non-terminal residue" evidence="5">
    <location>
        <position position="609"/>
    </location>
</feature>
<evidence type="ECO:0000313" key="6">
    <source>
        <dbReference type="Proteomes" id="UP000774326"/>
    </source>
</evidence>
<dbReference type="AlphaFoldDB" id="A0A9P8Q598"/>
<keyword evidence="2" id="KW-0694">RNA-binding</keyword>
<gene>
    <name evidence="5" type="ORF">WICPIJ_005788</name>
</gene>
<dbReference type="InterPro" id="IPR004087">
    <property type="entry name" value="KH_dom"/>
</dbReference>
<keyword evidence="6" id="KW-1185">Reference proteome</keyword>
<evidence type="ECO:0000256" key="2">
    <source>
        <dbReference type="PROSITE-ProRule" id="PRU00117"/>
    </source>
</evidence>
<feature type="region of interest" description="Disordered" evidence="3">
    <location>
        <begin position="1"/>
        <end position="68"/>
    </location>
</feature>
<dbReference type="PROSITE" id="PS50084">
    <property type="entry name" value="KH_TYPE_1"/>
    <property type="match status" value="3"/>
</dbReference>
<organism evidence="5 6">
    <name type="scientific">Wickerhamomyces pijperi</name>
    <name type="common">Yeast</name>
    <name type="synonym">Pichia pijperi</name>
    <dbReference type="NCBI Taxonomy" id="599730"/>
    <lineage>
        <taxon>Eukaryota</taxon>
        <taxon>Fungi</taxon>
        <taxon>Dikarya</taxon>
        <taxon>Ascomycota</taxon>
        <taxon>Saccharomycotina</taxon>
        <taxon>Saccharomycetes</taxon>
        <taxon>Phaffomycetales</taxon>
        <taxon>Wickerhamomycetaceae</taxon>
        <taxon>Wickerhamomyces</taxon>
    </lineage>
</organism>
<dbReference type="GO" id="GO:0003723">
    <property type="term" value="F:RNA binding"/>
    <property type="evidence" value="ECO:0007669"/>
    <property type="project" value="UniProtKB-UniRule"/>
</dbReference>
<feature type="region of interest" description="Disordered" evidence="3">
    <location>
        <begin position="534"/>
        <end position="609"/>
    </location>
</feature>
<dbReference type="OrthoDB" id="1937934at2759"/>
<proteinExistence type="predicted"/>
<dbReference type="SMART" id="SM00322">
    <property type="entry name" value="KH"/>
    <property type="match status" value="3"/>
</dbReference>
<name>A0A9P8Q598_WICPI</name>
<dbReference type="InterPro" id="IPR004088">
    <property type="entry name" value="KH_dom_type_1"/>
</dbReference>
<sequence>MLKRKNEEDPSNGHTDPSDMKRAAMDVEVTTESVETTPSADEAMDDGSPTSQGSNSRKDEEAHVATRTEKIQQQILKMQESNKDQETNTYIHLRMLCQVKEAAVIVGRNGETINRIKSKANVKIKVSENIYGVMERVIHFKGRAAEVAKAFSLIAKLLADEPEDKEATDRKSKRVNITLLVPHQMIGFIIGKRGMTLRGIERVSSAYLQASINTLPYSTDRTLNIAGLFDAIYIAIYQIAIILVGNKEEHGESTIVFYQPGSQTLQAFEQHLSQIVAPMPPIDYIHGCLPVSNLAPIKFQQPPSHSHSEKFSQNTSQSPSPKSSQKSSQKSSPNMKPATSSKQTPTTNLAQTPNKFQFDPNAKLHVPTGPPQFTHVYQQIPPPMLIPYPVPVLSMPVMFGPKPQDSEKILLTLHPLIRLGKAHPNKQELYIPEEFVGSVIGKNGKFIKHINLVSLCQMVVCDREKPDAEGKFPEERMVTLTGHTPGREIALRLISKKIEDDIKSRDLKLKNRNPDASVSESSSSVAVGNVKKAGAAVESTDSSDVKTEGPITPVADTDTDTDTDTANTNDIAPAANTAKDEDDIKQAELSRQFEKKTSIDEGKPASSSS</sequence>
<comment type="caution">
    <text evidence="5">The sequence shown here is derived from an EMBL/GenBank/DDBJ whole genome shotgun (WGS) entry which is preliminary data.</text>
</comment>
<evidence type="ECO:0000313" key="5">
    <source>
        <dbReference type="EMBL" id="KAH3683260.1"/>
    </source>
</evidence>
<dbReference type="InterPro" id="IPR036612">
    <property type="entry name" value="KH_dom_type_1_sf"/>
</dbReference>
<dbReference type="EMBL" id="JAEUBG010003197">
    <property type="protein sequence ID" value="KAH3683260.1"/>
    <property type="molecule type" value="Genomic_DNA"/>
</dbReference>
<feature type="region of interest" description="Disordered" evidence="3">
    <location>
        <begin position="510"/>
        <end position="529"/>
    </location>
</feature>
<dbReference type="SUPFAM" id="SSF54791">
    <property type="entry name" value="Eukaryotic type KH-domain (KH-domain type I)"/>
    <property type="match status" value="3"/>
</dbReference>
<dbReference type="Gene3D" id="3.30.1370.10">
    <property type="entry name" value="K Homology domain, type 1"/>
    <property type="match status" value="3"/>
</dbReference>
<feature type="domain" description="K Homology" evidence="4">
    <location>
        <begin position="423"/>
        <end position="499"/>
    </location>
</feature>